<sequence length="89" mass="9194">MWGPLLSFAGMASMRTALGLFGIGLWLMSRPGGWAVVVAAILVGVKLLPQPVDKAPEILAAPAAVVSPAPEQALPEERAPNLPSDIAKP</sequence>
<comment type="caution">
    <text evidence="2">The sequence shown here is derived from an EMBL/GenBank/DDBJ whole genome shotgun (WGS) entry which is preliminary data.</text>
</comment>
<organism evidence="2 3">
    <name type="scientific">Rhodobacter lacus</name>
    <dbReference type="NCBI Taxonomy" id="1641972"/>
    <lineage>
        <taxon>Bacteria</taxon>
        <taxon>Pseudomonadati</taxon>
        <taxon>Pseudomonadota</taxon>
        <taxon>Alphaproteobacteria</taxon>
        <taxon>Rhodobacterales</taxon>
        <taxon>Rhodobacter group</taxon>
        <taxon>Rhodobacter</taxon>
    </lineage>
</organism>
<gene>
    <name evidence="2" type="ORF">ACFSM0_16110</name>
</gene>
<evidence type="ECO:0000313" key="2">
    <source>
        <dbReference type="EMBL" id="MFD2175618.1"/>
    </source>
</evidence>
<evidence type="ECO:0000256" key="1">
    <source>
        <dbReference type="SAM" id="MobiDB-lite"/>
    </source>
</evidence>
<dbReference type="RefSeq" id="WP_377392765.1">
    <property type="nucleotide sequence ID" value="NZ_JBHUIX010000014.1"/>
</dbReference>
<dbReference type="EMBL" id="JBHUIX010000014">
    <property type="protein sequence ID" value="MFD2175618.1"/>
    <property type="molecule type" value="Genomic_DNA"/>
</dbReference>
<proteinExistence type="predicted"/>
<evidence type="ECO:0000313" key="3">
    <source>
        <dbReference type="Proteomes" id="UP001597413"/>
    </source>
</evidence>
<keyword evidence="3" id="KW-1185">Reference proteome</keyword>
<reference evidence="3" key="1">
    <citation type="journal article" date="2019" name="Int. J. Syst. Evol. Microbiol.">
        <title>The Global Catalogue of Microorganisms (GCM) 10K type strain sequencing project: providing services to taxonomists for standard genome sequencing and annotation.</title>
        <authorList>
            <consortium name="The Broad Institute Genomics Platform"/>
            <consortium name="The Broad Institute Genome Sequencing Center for Infectious Disease"/>
            <person name="Wu L."/>
            <person name="Ma J."/>
        </authorList>
    </citation>
    <scope>NUCLEOTIDE SEQUENCE [LARGE SCALE GENOMIC DNA]</scope>
    <source>
        <strain evidence="3">CCUG 55131</strain>
    </source>
</reference>
<name>A0ABW5AE70_9RHOB</name>
<dbReference type="Proteomes" id="UP001597413">
    <property type="component" value="Unassembled WGS sequence"/>
</dbReference>
<protein>
    <submittedName>
        <fullName evidence="2">Uncharacterized protein</fullName>
    </submittedName>
</protein>
<feature type="region of interest" description="Disordered" evidence="1">
    <location>
        <begin position="68"/>
        <end position="89"/>
    </location>
</feature>
<accession>A0ABW5AE70</accession>